<proteinExistence type="inferred from homology"/>
<dbReference type="PANTHER" id="PTHR33653">
    <property type="entry name" value="RIBONUCLEASE VAPC2"/>
    <property type="match status" value="1"/>
</dbReference>
<dbReference type="GO" id="GO:0004540">
    <property type="term" value="F:RNA nuclease activity"/>
    <property type="evidence" value="ECO:0007669"/>
    <property type="project" value="InterPro"/>
</dbReference>
<comment type="cofactor">
    <cofactor evidence="1 8">
        <name>Mg(2+)</name>
        <dbReference type="ChEBI" id="CHEBI:18420"/>
    </cofactor>
</comment>
<dbReference type="Gene3D" id="3.40.50.1010">
    <property type="entry name" value="5'-nuclease"/>
    <property type="match status" value="1"/>
</dbReference>
<keyword evidence="3 8" id="KW-0540">Nuclease</keyword>
<keyword evidence="11" id="KW-1185">Reference proteome</keyword>
<dbReference type="AlphaFoldDB" id="A0A9X3NF38"/>
<keyword evidence="4 8" id="KW-0479">Metal-binding</keyword>
<dbReference type="Proteomes" id="UP001147653">
    <property type="component" value="Unassembled WGS sequence"/>
</dbReference>
<organism evidence="10 11">
    <name type="scientific">Solirubrobacter phytolaccae</name>
    <dbReference type="NCBI Taxonomy" id="1404360"/>
    <lineage>
        <taxon>Bacteria</taxon>
        <taxon>Bacillati</taxon>
        <taxon>Actinomycetota</taxon>
        <taxon>Thermoleophilia</taxon>
        <taxon>Solirubrobacterales</taxon>
        <taxon>Solirubrobacteraceae</taxon>
        <taxon>Solirubrobacter</taxon>
    </lineage>
</organism>
<accession>A0A9X3NF38</accession>
<comment type="caution">
    <text evidence="10">The sequence shown here is derived from an EMBL/GenBank/DDBJ whole genome shotgun (WGS) entry which is preliminary data.</text>
</comment>
<dbReference type="PANTHER" id="PTHR33653:SF1">
    <property type="entry name" value="RIBONUCLEASE VAPC2"/>
    <property type="match status" value="1"/>
</dbReference>
<sequence>MRLLLVDKSAYVRGLDSFEPDDELCLCAITRLELLYSARSAEDYAQLEQDLTEFRDLRMDAETFAIARTAQRELADRGQHRVSLPDLLIAACAQQHAAGVLHVDRHFDVLTQVLEFEALRAS</sequence>
<dbReference type="EC" id="3.1.-.-" evidence="8"/>
<feature type="binding site" evidence="8">
    <location>
        <position position="7"/>
    </location>
    <ligand>
        <name>Mg(2+)</name>
        <dbReference type="ChEBI" id="CHEBI:18420"/>
    </ligand>
</feature>
<gene>
    <name evidence="8" type="primary">vapC</name>
    <name evidence="10" type="ORF">OJ997_33920</name>
</gene>
<feature type="domain" description="PIN" evidence="9">
    <location>
        <begin position="22"/>
        <end position="109"/>
    </location>
</feature>
<dbReference type="HAMAP" id="MF_00265">
    <property type="entry name" value="VapC_Nob1"/>
    <property type="match status" value="1"/>
</dbReference>
<dbReference type="RefSeq" id="WP_270029853.1">
    <property type="nucleotide sequence ID" value="NZ_JAPDDP010000109.1"/>
</dbReference>
<evidence type="ECO:0000313" key="10">
    <source>
        <dbReference type="EMBL" id="MDA0185353.1"/>
    </source>
</evidence>
<evidence type="ECO:0000256" key="2">
    <source>
        <dbReference type="ARBA" id="ARBA00022649"/>
    </source>
</evidence>
<keyword evidence="6 8" id="KW-0460">Magnesium</keyword>
<dbReference type="InterPro" id="IPR029060">
    <property type="entry name" value="PIN-like_dom_sf"/>
</dbReference>
<dbReference type="GO" id="GO:0016787">
    <property type="term" value="F:hydrolase activity"/>
    <property type="evidence" value="ECO:0007669"/>
    <property type="project" value="UniProtKB-KW"/>
</dbReference>
<evidence type="ECO:0000256" key="3">
    <source>
        <dbReference type="ARBA" id="ARBA00022722"/>
    </source>
</evidence>
<comment type="function">
    <text evidence="8">Toxic component of a toxin-antitoxin (TA) system. An RNase.</text>
</comment>
<evidence type="ECO:0000259" key="9">
    <source>
        <dbReference type="Pfam" id="PF01850"/>
    </source>
</evidence>
<name>A0A9X3NF38_9ACTN</name>
<dbReference type="InterPro" id="IPR002716">
    <property type="entry name" value="PIN_dom"/>
</dbReference>
<feature type="binding site" evidence="8">
    <location>
        <position position="86"/>
    </location>
    <ligand>
        <name>Mg(2+)</name>
        <dbReference type="ChEBI" id="CHEBI:18420"/>
    </ligand>
</feature>
<dbReference type="Pfam" id="PF01850">
    <property type="entry name" value="PIN"/>
    <property type="match status" value="1"/>
</dbReference>
<keyword evidence="5 8" id="KW-0378">Hydrolase</keyword>
<evidence type="ECO:0000256" key="7">
    <source>
        <dbReference type="ARBA" id="ARBA00038093"/>
    </source>
</evidence>
<dbReference type="InterPro" id="IPR050556">
    <property type="entry name" value="Type_II_TA_system_RNase"/>
</dbReference>
<evidence type="ECO:0000256" key="5">
    <source>
        <dbReference type="ARBA" id="ARBA00022801"/>
    </source>
</evidence>
<evidence type="ECO:0000256" key="8">
    <source>
        <dbReference type="HAMAP-Rule" id="MF_00265"/>
    </source>
</evidence>
<evidence type="ECO:0000256" key="4">
    <source>
        <dbReference type="ARBA" id="ARBA00022723"/>
    </source>
</evidence>
<dbReference type="GO" id="GO:0000287">
    <property type="term" value="F:magnesium ion binding"/>
    <property type="evidence" value="ECO:0007669"/>
    <property type="project" value="UniProtKB-UniRule"/>
</dbReference>
<comment type="similarity">
    <text evidence="7 8">Belongs to the PINc/VapC protein family.</text>
</comment>
<protein>
    <recommendedName>
        <fullName evidence="8">Ribonuclease VapC</fullName>
        <shortName evidence="8">RNase VapC</shortName>
        <ecNumber evidence="8">3.1.-.-</ecNumber>
    </recommendedName>
    <alternativeName>
        <fullName evidence="8">Toxin VapC</fullName>
    </alternativeName>
</protein>
<keyword evidence="2 8" id="KW-1277">Toxin-antitoxin system</keyword>
<evidence type="ECO:0000313" key="11">
    <source>
        <dbReference type="Proteomes" id="UP001147653"/>
    </source>
</evidence>
<reference evidence="10" key="1">
    <citation type="submission" date="2022-10" db="EMBL/GenBank/DDBJ databases">
        <title>The WGS of Solirubrobacter phytolaccae KCTC 29190.</title>
        <authorList>
            <person name="Jiang Z."/>
        </authorList>
    </citation>
    <scope>NUCLEOTIDE SEQUENCE</scope>
    <source>
        <strain evidence="10">KCTC 29190</strain>
    </source>
</reference>
<keyword evidence="8" id="KW-0800">Toxin</keyword>
<dbReference type="InterPro" id="IPR022907">
    <property type="entry name" value="VapC_family"/>
</dbReference>
<dbReference type="SUPFAM" id="SSF88723">
    <property type="entry name" value="PIN domain-like"/>
    <property type="match status" value="1"/>
</dbReference>
<evidence type="ECO:0000256" key="1">
    <source>
        <dbReference type="ARBA" id="ARBA00001946"/>
    </source>
</evidence>
<dbReference type="GO" id="GO:0090729">
    <property type="term" value="F:toxin activity"/>
    <property type="evidence" value="ECO:0007669"/>
    <property type="project" value="UniProtKB-KW"/>
</dbReference>
<dbReference type="EMBL" id="JAPDDP010000109">
    <property type="protein sequence ID" value="MDA0185353.1"/>
    <property type="molecule type" value="Genomic_DNA"/>
</dbReference>
<evidence type="ECO:0000256" key="6">
    <source>
        <dbReference type="ARBA" id="ARBA00022842"/>
    </source>
</evidence>